<dbReference type="RefSeq" id="WP_092993001.1">
    <property type="nucleotide sequence ID" value="NZ_FMWD01000002.1"/>
</dbReference>
<reference evidence="2 3" key="1">
    <citation type="submission" date="2016-10" db="EMBL/GenBank/DDBJ databases">
        <authorList>
            <person name="de Groot N.N."/>
        </authorList>
    </citation>
    <scope>NUCLEOTIDE SEQUENCE [LARGE SCALE GENOMIC DNA]</scope>
    <source>
        <strain evidence="2 3">HLD2</strain>
    </source>
</reference>
<sequence length="463" mass="52224">MVRLISPGEAPTGGTLSIEEVHPNCVEVFYLPEAEKIARARRRNKEPRDCRAKILLISGQDHYLTIYPINTIPEHDNFLKKKYKQVTAITLTGFEGPAPDNVDNVLGILEELPSGFVKDYDFGLGLQKDYRFIVDAIEALTGCSEIVLTEERGTGVDADMAEMFYIATRDFNEARRSINRTTSRAQQAARAVKSAETYNLFAQKLGQNLKPVTVGRHPVTKLLTRSALGEVALDESEQEQLLSSLATHKETIARVKPDKLARLHDDIELVTLEVLIERFDSMLDKKHKESDWQNFFNENPFVLSMAFGYPIVKVKDQASVGGRKLSGSGDKITDFLVKNSLTNNTALFEIKTPQAPLLSSRSYRQGVFTPAPELSGSINQALDQRYQFQRQISQIKDTSRVYDIESYAVHSCLIIGRTPSEVDRQKSFEMFRRNSKEVQIVTFDELLEKLKQLHDFLSAKGSE</sequence>
<name>A0A1G5PUV2_9GAMM</name>
<dbReference type="AlphaFoldDB" id="A0A1G5PUV2"/>
<evidence type="ECO:0000313" key="2">
    <source>
        <dbReference type="EMBL" id="SCZ53197.1"/>
    </source>
</evidence>
<proteinExistence type="predicted"/>
<organism evidence="2 3">
    <name type="scientific">Thiohalomonas denitrificans</name>
    <dbReference type="NCBI Taxonomy" id="415747"/>
    <lineage>
        <taxon>Bacteria</taxon>
        <taxon>Pseudomonadati</taxon>
        <taxon>Pseudomonadota</taxon>
        <taxon>Gammaproteobacteria</taxon>
        <taxon>Thiohalomonadales</taxon>
        <taxon>Thiohalomonadaceae</taxon>
        <taxon>Thiohalomonas</taxon>
    </lineage>
</organism>
<dbReference type="InterPro" id="IPR025359">
    <property type="entry name" value="SduA_C"/>
</dbReference>
<evidence type="ECO:0000259" key="1">
    <source>
        <dbReference type="Pfam" id="PF14082"/>
    </source>
</evidence>
<evidence type="ECO:0000313" key="3">
    <source>
        <dbReference type="Proteomes" id="UP000199648"/>
    </source>
</evidence>
<feature type="domain" description="Shedu protein SduA C-terminal" evidence="1">
    <location>
        <begin position="287"/>
        <end position="447"/>
    </location>
</feature>
<protein>
    <recommendedName>
        <fullName evidence="1">Shedu protein SduA C-terminal domain-containing protein</fullName>
    </recommendedName>
</protein>
<dbReference type="OrthoDB" id="784881at2"/>
<dbReference type="Proteomes" id="UP000199648">
    <property type="component" value="Unassembled WGS sequence"/>
</dbReference>
<accession>A0A1G5PUV2</accession>
<dbReference type="Pfam" id="PF14082">
    <property type="entry name" value="SduA_C"/>
    <property type="match status" value="1"/>
</dbReference>
<dbReference type="EMBL" id="FMWD01000002">
    <property type="protein sequence ID" value="SCZ53197.1"/>
    <property type="molecule type" value="Genomic_DNA"/>
</dbReference>
<gene>
    <name evidence="2" type="ORF">SAMN03097708_00887</name>
</gene>
<keyword evidence="3" id="KW-1185">Reference proteome</keyword>